<protein>
    <recommendedName>
        <fullName evidence="2">Tyr recombinase domain-containing protein</fullName>
    </recommendedName>
</protein>
<accession>A0A430AF51</accession>
<evidence type="ECO:0000259" key="2">
    <source>
        <dbReference type="PROSITE" id="PS51898"/>
    </source>
</evidence>
<organism evidence="3 4">
    <name type="scientific">Vagococcus entomophilus</name>
    <dbReference type="NCBI Taxonomy" id="1160095"/>
    <lineage>
        <taxon>Bacteria</taxon>
        <taxon>Bacillati</taxon>
        <taxon>Bacillota</taxon>
        <taxon>Bacilli</taxon>
        <taxon>Lactobacillales</taxon>
        <taxon>Enterococcaceae</taxon>
        <taxon>Vagococcus</taxon>
    </lineage>
</organism>
<dbReference type="Gene3D" id="1.10.443.10">
    <property type="entry name" value="Intergrase catalytic core"/>
    <property type="match status" value="1"/>
</dbReference>
<dbReference type="InterPro" id="IPR013762">
    <property type="entry name" value="Integrase-like_cat_sf"/>
</dbReference>
<dbReference type="SUPFAM" id="SSF56349">
    <property type="entry name" value="DNA breaking-rejoining enzymes"/>
    <property type="match status" value="1"/>
</dbReference>
<comment type="caution">
    <text evidence="3">The sequence shown here is derived from an EMBL/GenBank/DDBJ whole genome shotgun (WGS) entry which is preliminary data.</text>
</comment>
<evidence type="ECO:0000256" key="1">
    <source>
        <dbReference type="ARBA" id="ARBA00023172"/>
    </source>
</evidence>
<dbReference type="EMBL" id="NGJZ01000004">
    <property type="protein sequence ID" value="RSU06207.1"/>
    <property type="molecule type" value="Genomic_DNA"/>
</dbReference>
<name>A0A430AF51_9ENTE</name>
<proteinExistence type="predicted"/>
<keyword evidence="4" id="KW-1185">Reference proteome</keyword>
<feature type="domain" description="Tyr recombinase" evidence="2">
    <location>
        <begin position="18"/>
        <end position="106"/>
    </location>
</feature>
<evidence type="ECO:0000313" key="4">
    <source>
        <dbReference type="Proteomes" id="UP000288669"/>
    </source>
</evidence>
<gene>
    <name evidence="3" type="ORF">CBF30_10850</name>
</gene>
<reference evidence="3 4" key="1">
    <citation type="submission" date="2017-05" db="EMBL/GenBank/DDBJ databases">
        <title>Vagococcus spp. assemblies.</title>
        <authorList>
            <person name="Gulvik C.A."/>
        </authorList>
    </citation>
    <scope>NUCLEOTIDE SEQUENCE [LARGE SCALE GENOMIC DNA]</scope>
    <source>
        <strain evidence="3 4">DSM 24756</strain>
    </source>
</reference>
<dbReference type="InterPro" id="IPR011010">
    <property type="entry name" value="DNA_brk_join_enz"/>
</dbReference>
<dbReference type="AlphaFoldDB" id="A0A430AF51"/>
<dbReference type="GO" id="GO:0003677">
    <property type="term" value="F:DNA binding"/>
    <property type="evidence" value="ECO:0007669"/>
    <property type="project" value="InterPro"/>
</dbReference>
<sequence length="106" mass="12682">MSEIPVNTDLKNKKEEKRQQNYYSKELIQQVLTLMKQEYGVRDYTLLSLIYQLGAAKGEIYPLVWSDIDFKNKMISLTYKLVKNKATGKYERVKRMKNSYRFRTTQ</sequence>
<dbReference type="GO" id="GO:0015074">
    <property type="term" value="P:DNA integration"/>
    <property type="evidence" value="ECO:0007669"/>
    <property type="project" value="InterPro"/>
</dbReference>
<evidence type="ECO:0000313" key="3">
    <source>
        <dbReference type="EMBL" id="RSU06207.1"/>
    </source>
</evidence>
<dbReference type="InterPro" id="IPR002104">
    <property type="entry name" value="Integrase_catalytic"/>
</dbReference>
<dbReference type="PROSITE" id="PS51898">
    <property type="entry name" value="TYR_RECOMBINASE"/>
    <property type="match status" value="1"/>
</dbReference>
<dbReference type="Proteomes" id="UP000288669">
    <property type="component" value="Unassembled WGS sequence"/>
</dbReference>
<dbReference type="GO" id="GO:0006310">
    <property type="term" value="P:DNA recombination"/>
    <property type="evidence" value="ECO:0007669"/>
    <property type="project" value="UniProtKB-KW"/>
</dbReference>
<keyword evidence="1" id="KW-0233">DNA recombination</keyword>